<feature type="transmembrane region" description="Helical" evidence="1">
    <location>
        <begin position="6"/>
        <end position="22"/>
    </location>
</feature>
<keyword evidence="1" id="KW-1133">Transmembrane helix</keyword>
<evidence type="ECO:0000313" key="2">
    <source>
        <dbReference type="EMBL" id="GGC60423.1"/>
    </source>
</evidence>
<organism evidence="2 3">
    <name type="scientific">Undibacterium terreum</name>
    <dbReference type="NCBI Taxonomy" id="1224302"/>
    <lineage>
        <taxon>Bacteria</taxon>
        <taxon>Pseudomonadati</taxon>
        <taxon>Pseudomonadota</taxon>
        <taxon>Betaproteobacteria</taxon>
        <taxon>Burkholderiales</taxon>
        <taxon>Oxalobacteraceae</taxon>
        <taxon>Undibacterium</taxon>
    </lineage>
</organism>
<comment type="caution">
    <text evidence="2">The sequence shown here is derived from an EMBL/GenBank/DDBJ whole genome shotgun (WGS) entry which is preliminary data.</text>
</comment>
<evidence type="ECO:0000313" key="3">
    <source>
        <dbReference type="Proteomes" id="UP000637423"/>
    </source>
</evidence>
<reference evidence="2" key="2">
    <citation type="submission" date="2020-09" db="EMBL/GenBank/DDBJ databases">
        <authorList>
            <person name="Sun Q."/>
            <person name="Zhou Y."/>
        </authorList>
    </citation>
    <scope>NUCLEOTIDE SEQUENCE</scope>
    <source>
        <strain evidence="2">CGMCC 1.10998</strain>
    </source>
</reference>
<dbReference type="Proteomes" id="UP000637423">
    <property type="component" value="Unassembled WGS sequence"/>
</dbReference>
<keyword evidence="3" id="KW-1185">Reference proteome</keyword>
<gene>
    <name evidence="2" type="ORF">GCM10011396_04110</name>
</gene>
<accession>A0A916U5Z3</accession>
<reference evidence="2" key="1">
    <citation type="journal article" date="2014" name="Int. J. Syst. Evol. Microbiol.">
        <title>Complete genome sequence of Corynebacterium casei LMG S-19264T (=DSM 44701T), isolated from a smear-ripened cheese.</title>
        <authorList>
            <consortium name="US DOE Joint Genome Institute (JGI-PGF)"/>
            <person name="Walter F."/>
            <person name="Albersmeier A."/>
            <person name="Kalinowski J."/>
            <person name="Ruckert C."/>
        </authorList>
    </citation>
    <scope>NUCLEOTIDE SEQUENCE</scope>
    <source>
        <strain evidence="2">CGMCC 1.10998</strain>
    </source>
</reference>
<dbReference type="RefSeq" id="WP_229750859.1">
    <property type="nucleotide sequence ID" value="NZ_BMED01000001.1"/>
</dbReference>
<feature type="transmembrane region" description="Helical" evidence="1">
    <location>
        <begin position="34"/>
        <end position="54"/>
    </location>
</feature>
<evidence type="ECO:0000256" key="1">
    <source>
        <dbReference type="SAM" id="Phobius"/>
    </source>
</evidence>
<protein>
    <submittedName>
        <fullName evidence="2">Uncharacterized protein</fullName>
    </submittedName>
</protein>
<proteinExistence type="predicted"/>
<keyword evidence="1" id="KW-0812">Transmembrane</keyword>
<feature type="transmembrane region" description="Helical" evidence="1">
    <location>
        <begin position="66"/>
        <end position="85"/>
    </location>
</feature>
<name>A0A916U5Z3_9BURK</name>
<dbReference type="AlphaFoldDB" id="A0A916U5Z3"/>
<sequence length="88" mass="9451">MHTVIVLFISFVVLGACHIAARKMTASSAAANRLATIIFLPLWLLGAGINMWMGVSGAGYSVEEELPMFGLVFGLPAAIALFIRWKLS</sequence>
<keyword evidence="1" id="KW-0472">Membrane</keyword>
<dbReference type="EMBL" id="BMED01000001">
    <property type="protein sequence ID" value="GGC60423.1"/>
    <property type="molecule type" value="Genomic_DNA"/>
</dbReference>